<dbReference type="Proteomes" id="UP000499080">
    <property type="component" value="Unassembled WGS sequence"/>
</dbReference>
<feature type="region of interest" description="Disordered" evidence="1">
    <location>
        <begin position="70"/>
        <end position="104"/>
    </location>
</feature>
<evidence type="ECO:0000313" key="3">
    <source>
        <dbReference type="Proteomes" id="UP000499080"/>
    </source>
</evidence>
<protein>
    <submittedName>
        <fullName evidence="2">Uncharacterized protein</fullName>
    </submittedName>
</protein>
<feature type="compositionally biased region" description="Polar residues" evidence="1">
    <location>
        <begin position="172"/>
        <end position="181"/>
    </location>
</feature>
<feature type="compositionally biased region" description="Polar residues" evidence="1">
    <location>
        <begin position="92"/>
        <end position="104"/>
    </location>
</feature>
<gene>
    <name evidence="2" type="ORF">AVEN_55239_1</name>
</gene>
<sequence>MLRCIEHRFESPLIFCNLILPDAASQSYVNRDGLPVSTEKKPQPPARSLVCQECSGGTFFGIYHTPTSRRKTTESLPVGSLPNESRWERTSLPPQSTFTSSTPASVLSSLPANKTFHYTPELRYKPVYFGDPRLRRYSCGYSERRPSAAVSGLQDFCRTMLTPKQPDMPSEFSEQSHPQEQQIRDKVVVDEVSLFFAP</sequence>
<organism evidence="2 3">
    <name type="scientific">Araneus ventricosus</name>
    <name type="common">Orbweaver spider</name>
    <name type="synonym">Epeira ventricosa</name>
    <dbReference type="NCBI Taxonomy" id="182803"/>
    <lineage>
        <taxon>Eukaryota</taxon>
        <taxon>Metazoa</taxon>
        <taxon>Ecdysozoa</taxon>
        <taxon>Arthropoda</taxon>
        <taxon>Chelicerata</taxon>
        <taxon>Arachnida</taxon>
        <taxon>Araneae</taxon>
        <taxon>Araneomorphae</taxon>
        <taxon>Entelegynae</taxon>
        <taxon>Araneoidea</taxon>
        <taxon>Araneidae</taxon>
        <taxon>Araneus</taxon>
    </lineage>
</organism>
<reference evidence="2 3" key="1">
    <citation type="journal article" date="2019" name="Sci. Rep.">
        <title>Orb-weaving spider Araneus ventricosus genome elucidates the spidroin gene catalogue.</title>
        <authorList>
            <person name="Kono N."/>
            <person name="Nakamura H."/>
            <person name="Ohtoshi R."/>
            <person name="Moran D.A.P."/>
            <person name="Shinohara A."/>
            <person name="Yoshida Y."/>
            <person name="Fujiwara M."/>
            <person name="Mori M."/>
            <person name="Tomita M."/>
            <person name="Arakawa K."/>
        </authorList>
    </citation>
    <scope>NUCLEOTIDE SEQUENCE [LARGE SCALE GENOMIC DNA]</scope>
</reference>
<comment type="caution">
    <text evidence="2">The sequence shown here is derived from an EMBL/GenBank/DDBJ whole genome shotgun (WGS) entry which is preliminary data.</text>
</comment>
<dbReference type="AlphaFoldDB" id="A0A4Y2U965"/>
<proteinExistence type="predicted"/>
<accession>A0A4Y2U965</accession>
<dbReference type="OrthoDB" id="6453506at2759"/>
<name>A0A4Y2U965_ARAVE</name>
<keyword evidence="3" id="KW-1185">Reference proteome</keyword>
<dbReference type="EMBL" id="BGPR01034705">
    <property type="protein sequence ID" value="GBO09182.1"/>
    <property type="molecule type" value="Genomic_DNA"/>
</dbReference>
<feature type="region of interest" description="Disordered" evidence="1">
    <location>
        <begin position="161"/>
        <end position="184"/>
    </location>
</feature>
<evidence type="ECO:0000313" key="2">
    <source>
        <dbReference type="EMBL" id="GBO09182.1"/>
    </source>
</evidence>
<evidence type="ECO:0000256" key="1">
    <source>
        <dbReference type="SAM" id="MobiDB-lite"/>
    </source>
</evidence>